<name>A0A5C8M272_9GAMM</name>
<protein>
    <submittedName>
        <fullName evidence="1">Uncharacterized protein</fullName>
    </submittedName>
</protein>
<keyword evidence="2" id="KW-1185">Reference proteome</keyword>
<sequence>MTIISTNVFLQKMDEQKLRRRRLKSLRDFLLSSLQISPHSQNLVVVVGNGNERNNSEALLNWLGEETLDDKPLAELPAHQVEGHLLRYLERRFDCWPD</sequence>
<evidence type="ECO:0000313" key="2">
    <source>
        <dbReference type="Proteomes" id="UP000321814"/>
    </source>
</evidence>
<dbReference type="AlphaFoldDB" id="A0A5C8M272"/>
<dbReference type="Proteomes" id="UP000321814">
    <property type="component" value="Unassembled WGS sequence"/>
</dbReference>
<dbReference type="EMBL" id="VRLR01000002">
    <property type="protein sequence ID" value="TXK82008.1"/>
    <property type="molecule type" value="Genomic_DNA"/>
</dbReference>
<proteinExistence type="predicted"/>
<dbReference type="RefSeq" id="WP_147903267.1">
    <property type="nucleotide sequence ID" value="NZ_BAAAGC010000017.1"/>
</dbReference>
<organism evidence="1 2">
    <name type="scientific">Rheinheimera tangshanensis</name>
    <dbReference type="NCBI Taxonomy" id="400153"/>
    <lineage>
        <taxon>Bacteria</taxon>
        <taxon>Pseudomonadati</taxon>
        <taxon>Pseudomonadota</taxon>
        <taxon>Gammaproteobacteria</taxon>
        <taxon>Chromatiales</taxon>
        <taxon>Chromatiaceae</taxon>
        <taxon>Rheinheimera</taxon>
    </lineage>
</organism>
<reference evidence="1 2" key="1">
    <citation type="submission" date="2019-08" db="EMBL/GenBank/DDBJ databases">
        <title>Draft genome analysis of Rheinheimera tangshanensis isolated from the roots of fresh rice plants (Oryza sativa).</title>
        <authorList>
            <person name="Yu Q."/>
            <person name="Qi Y."/>
            <person name="Zhang H."/>
            <person name="Pu J."/>
        </authorList>
    </citation>
    <scope>NUCLEOTIDE SEQUENCE [LARGE SCALE GENOMIC DNA]</scope>
    <source>
        <strain evidence="1 2">JA3-B52</strain>
    </source>
</reference>
<gene>
    <name evidence="1" type="ORF">FU839_03730</name>
</gene>
<comment type="caution">
    <text evidence="1">The sequence shown here is derived from an EMBL/GenBank/DDBJ whole genome shotgun (WGS) entry which is preliminary data.</text>
</comment>
<evidence type="ECO:0000313" key="1">
    <source>
        <dbReference type="EMBL" id="TXK82008.1"/>
    </source>
</evidence>
<accession>A0A5C8M272</accession>